<reference evidence="7 8" key="1">
    <citation type="submission" date="2022-07" db="EMBL/GenBank/DDBJ databases">
        <title>Mucilaginibacter sp. JC4.</title>
        <authorList>
            <person name="Le V."/>
            <person name="Ko S.-R."/>
            <person name="Ahn C.-Y."/>
            <person name="Oh H.-M."/>
        </authorList>
    </citation>
    <scope>NUCLEOTIDE SEQUENCE [LARGE SCALE GENOMIC DNA]</scope>
    <source>
        <strain evidence="7 8">JC4</strain>
    </source>
</reference>
<dbReference type="EMBL" id="JANHOH010000018">
    <property type="protein sequence ID" value="MCQ6961600.1"/>
    <property type="molecule type" value="Genomic_DNA"/>
</dbReference>
<organism evidence="7 8">
    <name type="scientific">Mucilaginibacter aquariorum</name>
    <dbReference type="NCBI Taxonomy" id="2967225"/>
    <lineage>
        <taxon>Bacteria</taxon>
        <taxon>Pseudomonadati</taxon>
        <taxon>Bacteroidota</taxon>
        <taxon>Sphingobacteriia</taxon>
        <taxon>Sphingobacteriales</taxon>
        <taxon>Sphingobacteriaceae</taxon>
        <taxon>Mucilaginibacter</taxon>
    </lineage>
</organism>
<dbReference type="RefSeq" id="WP_256541767.1">
    <property type="nucleotide sequence ID" value="NZ_JANHOH010000018.1"/>
</dbReference>
<comment type="caution">
    <text evidence="7">The sequence shown here is derived from an EMBL/GenBank/DDBJ whole genome shotgun (WGS) entry which is preliminary data.</text>
</comment>
<comment type="cofactor">
    <cofactor evidence="1">
        <name>FMN</name>
        <dbReference type="ChEBI" id="CHEBI:58210"/>
    </cofactor>
</comment>
<dbReference type="InterPro" id="IPR000415">
    <property type="entry name" value="Nitroreductase-like"/>
</dbReference>
<evidence type="ECO:0000256" key="2">
    <source>
        <dbReference type="ARBA" id="ARBA00007118"/>
    </source>
</evidence>
<proteinExistence type="inferred from homology"/>
<evidence type="ECO:0000256" key="3">
    <source>
        <dbReference type="ARBA" id="ARBA00022630"/>
    </source>
</evidence>
<protein>
    <submittedName>
        <fullName evidence="7">Nitroreductase</fullName>
    </submittedName>
</protein>
<dbReference type="CDD" id="cd02136">
    <property type="entry name" value="PnbA_NfnB-like"/>
    <property type="match status" value="1"/>
</dbReference>
<keyword evidence="4" id="KW-0288">FMN</keyword>
<dbReference type="PANTHER" id="PTHR43673">
    <property type="entry name" value="NAD(P)H NITROREDUCTASE YDGI-RELATED"/>
    <property type="match status" value="1"/>
</dbReference>
<gene>
    <name evidence="7" type="ORF">NPE20_26745</name>
</gene>
<dbReference type="Gene3D" id="3.40.109.10">
    <property type="entry name" value="NADH Oxidase"/>
    <property type="match status" value="1"/>
</dbReference>
<keyword evidence="5" id="KW-0560">Oxidoreductase</keyword>
<evidence type="ECO:0000256" key="5">
    <source>
        <dbReference type="ARBA" id="ARBA00023002"/>
    </source>
</evidence>
<evidence type="ECO:0000256" key="4">
    <source>
        <dbReference type="ARBA" id="ARBA00022643"/>
    </source>
</evidence>
<evidence type="ECO:0000313" key="7">
    <source>
        <dbReference type="EMBL" id="MCQ6961600.1"/>
    </source>
</evidence>
<dbReference type="Proteomes" id="UP001204376">
    <property type="component" value="Unassembled WGS sequence"/>
</dbReference>
<feature type="domain" description="Nitroreductase" evidence="6">
    <location>
        <begin position="19"/>
        <end position="188"/>
    </location>
</feature>
<evidence type="ECO:0000259" key="6">
    <source>
        <dbReference type="Pfam" id="PF00881"/>
    </source>
</evidence>
<comment type="similarity">
    <text evidence="2">Belongs to the nitroreductase family.</text>
</comment>
<keyword evidence="3" id="KW-0285">Flavoprotein</keyword>
<evidence type="ECO:0000313" key="8">
    <source>
        <dbReference type="Proteomes" id="UP001204376"/>
    </source>
</evidence>
<name>A0ABT1TAH9_9SPHI</name>
<dbReference type="SUPFAM" id="SSF55469">
    <property type="entry name" value="FMN-dependent nitroreductase-like"/>
    <property type="match status" value="1"/>
</dbReference>
<accession>A0ABT1TAH9</accession>
<evidence type="ECO:0000256" key="1">
    <source>
        <dbReference type="ARBA" id="ARBA00001917"/>
    </source>
</evidence>
<sequence length="212" mass="23738">METQLIKENLTNETLKTIFERRAVRKYRPDMVEEALLDQILAAGRMAPSAMNRQPWKFYIATHQDTIAAFSKAIAKVTPKVLFRELLKHPVAAVRTLLHELPQALHDKSPDPVFHGAPVVIFITAPKDNEWAALDIGMCAQNMMLAAISLGLDSCPVGFAKFIAQTPLYHQLEVPDAETVHLAVIIGYGDEKPEPHPRETANVIFIDRMECC</sequence>
<dbReference type="Pfam" id="PF00881">
    <property type="entry name" value="Nitroreductase"/>
    <property type="match status" value="1"/>
</dbReference>
<keyword evidence="8" id="KW-1185">Reference proteome</keyword>
<dbReference type="InterPro" id="IPR029479">
    <property type="entry name" value="Nitroreductase"/>
</dbReference>
<dbReference type="PANTHER" id="PTHR43673:SF2">
    <property type="entry name" value="NITROREDUCTASE"/>
    <property type="match status" value="1"/>
</dbReference>